<dbReference type="InterPro" id="IPR000866">
    <property type="entry name" value="AhpC/TSA"/>
</dbReference>
<keyword evidence="3" id="KW-0560">Oxidoreductase</keyword>
<dbReference type="InterPro" id="IPR047262">
    <property type="entry name" value="PRX-like1"/>
</dbReference>
<evidence type="ECO:0000256" key="1">
    <source>
        <dbReference type="SAM" id="SignalP"/>
    </source>
</evidence>
<dbReference type="InterPro" id="IPR036249">
    <property type="entry name" value="Thioredoxin-like_sf"/>
</dbReference>
<accession>A0A517T6E7</accession>
<dbReference type="CDD" id="cd02969">
    <property type="entry name" value="PRX_like1"/>
    <property type="match status" value="1"/>
</dbReference>
<keyword evidence="1" id="KW-0732">Signal</keyword>
<dbReference type="Pfam" id="PF00578">
    <property type="entry name" value="AhpC-TSA"/>
    <property type="match status" value="1"/>
</dbReference>
<keyword evidence="3" id="KW-0575">Peroxidase</keyword>
<feature type="signal peptide" evidence="1">
    <location>
        <begin position="1"/>
        <end position="23"/>
    </location>
</feature>
<dbReference type="Gene3D" id="3.40.30.10">
    <property type="entry name" value="Glutaredoxin"/>
    <property type="match status" value="1"/>
</dbReference>
<dbReference type="SUPFAM" id="SSF52833">
    <property type="entry name" value="Thioredoxin-like"/>
    <property type="match status" value="1"/>
</dbReference>
<protein>
    <submittedName>
        <fullName evidence="3">Thioredoxin-dependent thiol peroxidase</fullName>
    </submittedName>
</protein>
<dbReference type="GO" id="GO:0004601">
    <property type="term" value="F:peroxidase activity"/>
    <property type="evidence" value="ECO:0007669"/>
    <property type="project" value="UniProtKB-KW"/>
</dbReference>
<sequence precursor="true">MRSANRFLASLALLLISAASAKAGEYNPVLNIGDKAPIWTELAGVDGEKHSVSDIPRDHIIVVAFTCNTCPYATDYESRLNAMVEEAKGNKLTVIAINSNSARGDDLDSMRERSESEKLRFPYLKDEDGSVAKAFGASRTPEFFVLNKDREVIYMGAMDDSTDEAKVSKRYVQDAITAAQEGKQPEVTEAIAIGCNIRFPRKRRSREGE</sequence>
<reference evidence="3 4" key="1">
    <citation type="submission" date="2019-02" db="EMBL/GenBank/DDBJ databases">
        <title>Deep-cultivation of Planctomycetes and their phenomic and genomic characterization uncovers novel biology.</title>
        <authorList>
            <person name="Wiegand S."/>
            <person name="Jogler M."/>
            <person name="Boedeker C."/>
            <person name="Pinto D."/>
            <person name="Vollmers J."/>
            <person name="Rivas-Marin E."/>
            <person name="Kohn T."/>
            <person name="Peeters S.H."/>
            <person name="Heuer A."/>
            <person name="Rast P."/>
            <person name="Oberbeckmann S."/>
            <person name="Bunk B."/>
            <person name="Jeske O."/>
            <person name="Meyerdierks A."/>
            <person name="Storesund J.E."/>
            <person name="Kallscheuer N."/>
            <person name="Luecker S."/>
            <person name="Lage O.M."/>
            <person name="Pohl T."/>
            <person name="Merkel B.J."/>
            <person name="Hornburger P."/>
            <person name="Mueller R.-W."/>
            <person name="Bruemmer F."/>
            <person name="Labrenz M."/>
            <person name="Spormann A.M."/>
            <person name="Op den Camp H."/>
            <person name="Overmann J."/>
            <person name="Amann R."/>
            <person name="Jetten M.S.M."/>
            <person name="Mascher T."/>
            <person name="Medema M.H."/>
            <person name="Devos D.P."/>
            <person name="Kaster A.-K."/>
            <person name="Ovreas L."/>
            <person name="Rohde M."/>
            <person name="Galperin M.Y."/>
            <person name="Jogler C."/>
        </authorList>
    </citation>
    <scope>NUCLEOTIDE SEQUENCE [LARGE SCALE GENOMIC DNA]</scope>
    <source>
        <strain evidence="3 4">V22</strain>
    </source>
</reference>
<feature type="domain" description="Thioredoxin" evidence="2">
    <location>
        <begin position="30"/>
        <end position="181"/>
    </location>
</feature>
<dbReference type="Proteomes" id="UP000319976">
    <property type="component" value="Chromosome"/>
</dbReference>
<name>A0A517T6E7_9PLAN</name>
<dbReference type="OrthoDB" id="9809746at2"/>
<evidence type="ECO:0000313" key="3">
    <source>
        <dbReference type="EMBL" id="QDT63953.1"/>
    </source>
</evidence>
<dbReference type="RefSeq" id="WP_145260707.1">
    <property type="nucleotide sequence ID" value="NZ_CP036316.1"/>
</dbReference>
<dbReference type="PANTHER" id="PTHR43640:SF1">
    <property type="entry name" value="THIOREDOXIN-DEPENDENT PEROXIREDOXIN"/>
    <property type="match status" value="1"/>
</dbReference>
<dbReference type="InterPro" id="IPR013766">
    <property type="entry name" value="Thioredoxin_domain"/>
</dbReference>
<dbReference type="PROSITE" id="PS51352">
    <property type="entry name" value="THIOREDOXIN_2"/>
    <property type="match status" value="1"/>
</dbReference>
<dbReference type="AlphaFoldDB" id="A0A517T6E7"/>
<dbReference type="EMBL" id="CP036316">
    <property type="protein sequence ID" value="QDT63953.1"/>
    <property type="molecule type" value="Genomic_DNA"/>
</dbReference>
<feature type="chain" id="PRO_5022215792" evidence="1">
    <location>
        <begin position="24"/>
        <end position="209"/>
    </location>
</feature>
<gene>
    <name evidence="3" type="ORF">V22_11820</name>
</gene>
<proteinExistence type="predicted"/>
<keyword evidence="4" id="KW-1185">Reference proteome</keyword>
<evidence type="ECO:0000259" key="2">
    <source>
        <dbReference type="PROSITE" id="PS51352"/>
    </source>
</evidence>
<dbReference type="PANTHER" id="PTHR43640">
    <property type="entry name" value="OS07G0260300 PROTEIN"/>
    <property type="match status" value="1"/>
</dbReference>
<evidence type="ECO:0000313" key="4">
    <source>
        <dbReference type="Proteomes" id="UP000319976"/>
    </source>
</evidence>
<organism evidence="3 4">
    <name type="scientific">Calycomorphotria hydatis</name>
    <dbReference type="NCBI Taxonomy" id="2528027"/>
    <lineage>
        <taxon>Bacteria</taxon>
        <taxon>Pseudomonadati</taxon>
        <taxon>Planctomycetota</taxon>
        <taxon>Planctomycetia</taxon>
        <taxon>Planctomycetales</taxon>
        <taxon>Planctomycetaceae</taxon>
        <taxon>Calycomorphotria</taxon>
    </lineage>
</organism>
<dbReference type="KEGG" id="chya:V22_11820"/>